<accession>A0A2T1A1L8</accession>
<feature type="domain" description="NAD-dependent epimerase/dehydratase" evidence="2">
    <location>
        <begin position="9"/>
        <end position="247"/>
    </location>
</feature>
<evidence type="ECO:0000313" key="4">
    <source>
        <dbReference type="Proteomes" id="UP000237752"/>
    </source>
</evidence>
<name>A0A2T1A1L8_9ACTN</name>
<dbReference type="Pfam" id="PF01370">
    <property type="entry name" value="Epimerase"/>
    <property type="match status" value="1"/>
</dbReference>
<dbReference type="Gene3D" id="3.40.50.720">
    <property type="entry name" value="NAD(P)-binding Rossmann-like Domain"/>
    <property type="match status" value="1"/>
</dbReference>
<comment type="caution">
    <text evidence="3">The sequence shown here is derived from an EMBL/GenBank/DDBJ whole genome shotgun (WGS) entry which is preliminary data.</text>
</comment>
<gene>
    <name evidence="3" type="ORF">CLV47_105123</name>
</gene>
<proteinExistence type="inferred from homology"/>
<dbReference type="RefSeq" id="WP_106348538.1">
    <property type="nucleotide sequence ID" value="NZ_PVUE01000005.1"/>
</dbReference>
<dbReference type="InterPro" id="IPR036291">
    <property type="entry name" value="NAD(P)-bd_dom_sf"/>
</dbReference>
<dbReference type="EMBL" id="PVUE01000005">
    <property type="protein sequence ID" value="PRZ42501.1"/>
    <property type="molecule type" value="Genomic_DNA"/>
</dbReference>
<dbReference type="Proteomes" id="UP000237752">
    <property type="component" value="Unassembled WGS sequence"/>
</dbReference>
<sequence length="331" mass="35794">MTEIPGANVLVTGGAGTIGSTIVDQLLEAGAAKVTVLDNFVRGRRENLSDVLDDPRLQLVVGDLRDVDLVHDVTKGSDLVFHEAAIRITQCAEEPRLALQVLVDGTFTVLEAAAQHKVEKIITASSASVYGLAEEFPTTERHHHHNNDTFYGAAKSFNEGMIRSFRAMYGLNYVALRYFNVYGPRMDIHGLYTEVLIRWMERIAAGEPPLIFGDGLQTMDFVHTVDIARANLLAATSDINEGVYNVASGTETSLADLARALLAAMDSDLALEHGPERAVNGVTRRLASTQAAMTDLGFQAEIDLASGLRGLVDWWRAEQVEANSAEAGASA</sequence>
<dbReference type="SUPFAM" id="SSF51735">
    <property type="entry name" value="NAD(P)-binding Rossmann-fold domains"/>
    <property type="match status" value="1"/>
</dbReference>
<evidence type="ECO:0000259" key="2">
    <source>
        <dbReference type="Pfam" id="PF01370"/>
    </source>
</evidence>
<keyword evidence="4" id="KW-1185">Reference proteome</keyword>
<dbReference type="AlphaFoldDB" id="A0A2T1A1L8"/>
<reference evidence="3 4" key="1">
    <citation type="submission" date="2018-03" db="EMBL/GenBank/DDBJ databases">
        <title>Genomic Encyclopedia of Archaeal and Bacterial Type Strains, Phase II (KMG-II): from individual species to whole genera.</title>
        <authorList>
            <person name="Goeker M."/>
        </authorList>
    </citation>
    <scope>NUCLEOTIDE SEQUENCE [LARGE SCALE GENOMIC DNA]</scope>
    <source>
        <strain evidence="3 4">DSM 100065</strain>
    </source>
</reference>
<dbReference type="PANTHER" id="PTHR43000">
    <property type="entry name" value="DTDP-D-GLUCOSE 4,6-DEHYDRATASE-RELATED"/>
    <property type="match status" value="1"/>
</dbReference>
<dbReference type="InterPro" id="IPR001509">
    <property type="entry name" value="Epimerase_deHydtase"/>
</dbReference>
<organism evidence="3 4">
    <name type="scientific">Antricoccus suffuscus</name>
    <dbReference type="NCBI Taxonomy" id="1629062"/>
    <lineage>
        <taxon>Bacteria</taxon>
        <taxon>Bacillati</taxon>
        <taxon>Actinomycetota</taxon>
        <taxon>Actinomycetes</taxon>
        <taxon>Geodermatophilales</taxon>
        <taxon>Antricoccaceae</taxon>
        <taxon>Antricoccus</taxon>
    </lineage>
</organism>
<evidence type="ECO:0000313" key="3">
    <source>
        <dbReference type="EMBL" id="PRZ42501.1"/>
    </source>
</evidence>
<dbReference type="OrthoDB" id="9779041at2"/>
<evidence type="ECO:0000256" key="1">
    <source>
        <dbReference type="ARBA" id="ARBA00007637"/>
    </source>
</evidence>
<protein>
    <submittedName>
        <fullName evidence="3">UDP-glucose 4-epimerase</fullName>
    </submittedName>
</protein>
<comment type="similarity">
    <text evidence="1">Belongs to the NAD(P)-dependent epimerase/dehydratase family.</text>
</comment>
<dbReference type="Gene3D" id="3.90.25.10">
    <property type="entry name" value="UDP-galactose 4-epimerase, domain 1"/>
    <property type="match status" value="1"/>
</dbReference>